<dbReference type="SUPFAM" id="SSF53448">
    <property type="entry name" value="Nucleotide-diphospho-sugar transferases"/>
    <property type="match status" value="1"/>
</dbReference>
<gene>
    <name evidence="2" type="ORF">F7231_12860</name>
</gene>
<keyword evidence="3" id="KW-1185">Reference proteome</keyword>
<dbReference type="EMBL" id="WAEL01000004">
    <property type="protein sequence ID" value="NID11063.1"/>
    <property type="molecule type" value="Genomic_DNA"/>
</dbReference>
<organism evidence="2 3">
    <name type="scientific">Fibrivirga algicola</name>
    <dbReference type="NCBI Taxonomy" id="2950420"/>
    <lineage>
        <taxon>Bacteria</taxon>
        <taxon>Pseudomonadati</taxon>
        <taxon>Bacteroidota</taxon>
        <taxon>Cytophagia</taxon>
        <taxon>Cytophagales</taxon>
        <taxon>Spirosomataceae</taxon>
        <taxon>Fibrivirga</taxon>
    </lineage>
</organism>
<accession>A0ABX0QGP7</accession>
<dbReference type="InterPro" id="IPR001173">
    <property type="entry name" value="Glyco_trans_2-like"/>
</dbReference>
<dbReference type="CDD" id="cd00761">
    <property type="entry name" value="Glyco_tranf_GTA_type"/>
    <property type="match status" value="1"/>
</dbReference>
<dbReference type="PANTHER" id="PTHR22916:SF3">
    <property type="entry name" value="UDP-GLCNAC:BETAGAL BETA-1,3-N-ACETYLGLUCOSAMINYLTRANSFERASE-LIKE PROTEIN 1"/>
    <property type="match status" value="1"/>
</dbReference>
<dbReference type="RefSeq" id="WP_166692190.1">
    <property type="nucleotide sequence ID" value="NZ_WAEL01000004.1"/>
</dbReference>
<dbReference type="PANTHER" id="PTHR22916">
    <property type="entry name" value="GLYCOSYLTRANSFERASE"/>
    <property type="match status" value="1"/>
</dbReference>
<evidence type="ECO:0000313" key="2">
    <source>
        <dbReference type="EMBL" id="NID11063.1"/>
    </source>
</evidence>
<sequence length="352" mass="39840">MVINKGISIILCTYNGALLLPETLRHIANQRVPSDLAWELIIVDNASDDNTAMVAETEWAKYTCTATFHILHEPRQGLSFARELGFVSAKYPYIILCDDDNWLFKDYVAKAYSIMEQHPDIGMLGGHAELVYEVPPPKWAVTFSPGIHAGGPQARSTGEVPHFSVYGAGSVLRKSAYLAIREAGFQFKLTDRLGNQLSSGGDSELCYALSIANYSIWYDNDLRFKHFIQATRLTWLYYVNYMKINALSFIVLEPYKLFLNTRSTSLFVFYIAITRRVLHFTCSLLWTLLLKSILPGIENKKTKAIKVHILKARLGSYKYIKEMKGHFLEAGKYSLAFAKLAELKGHEQNVTC</sequence>
<dbReference type="InterPro" id="IPR029044">
    <property type="entry name" value="Nucleotide-diphossugar_trans"/>
</dbReference>
<dbReference type="Proteomes" id="UP000606008">
    <property type="component" value="Unassembled WGS sequence"/>
</dbReference>
<comment type="caution">
    <text evidence="2">The sequence shown here is derived from an EMBL/GenBank/DDBJ whole genome shotgun (WGS) entry which is preliminary data.</text>
</comment>
<evidence type="ECO:0000259" key="1">
    <source>
        <dbReference type="Pfam" id="PF00535"/>
    </source>
</evidence>
<reference evidence="2" key="1">
    <citation type="submission" date="2024-05" db="EMBL/GenBank/DDBJ databases">
        <authorList>
            <person name="Jung D.-H."/>
        </authorList>
    </citation>
    <scope>NUCLEOTIDE SEQUENCE</scope>
    <source>
        <strain evidence="2">JA-25</strain>
    </source>
</reference>
<proteinExistence type="predicted"/>
<name>A0ABX0QGP7_9BACT</name>
<feature type="domain" description="Glycosyltransferase 2-like" evidence="1">
    <location>
        <begin position="8"/>
        <end position="126"/>
    </location>
</feature>
<protein>
    <submittedName>
        <fullName evidence="2">Glycosyltransferase family 2 protein</fullName>
    </submittedName>
</protein>
<dbReference type="Gene3D" id="3.90.550.10">
    <property type="entry name" value="Spore Coat Polysaccharide Biosynthesis Protein SpsA, Chain A"/>
    <property type="match status" value="1"/>
</dbReference>
<dbReference type="Pfam" id="PF00535">
    <property type="entry name" value="Glycos_transf_2"/>
    <property type="match status" value="1"/>
</dbReference>
<evidence type="ECO:0000313" key="3">
    <source>
        <dbReference type="Proteomes" id="UP000606008"/>
    </source>
</evidence>